<proteinExistence type="predicted"/>
<evidence type="ECO:0008006" key="4">
    <source>
        <dbReference type="Google" id="ProtNLM"/>
    </source>
</evidence>
<organism evidence="2 3">
    <name type="scientific">Discina gigas</name>
    <dbReference type="NCBI Taxonomy" id="1032678"/>
    <lineage>
        <taxon>Eukaryota</taxon>
        <taxon>Fungi</taxon>
        <taxon>Dikarya</taxon>
        <taxon>Ascomycota</taxon>
        <taxon>Pezizomycotina</taxon>
        <taxon>Pezizomycetes</taxon>
        <taxon>Pezizales</taxon>
        <taxon>Discinaceae</taxon>
        <taxon>Discina</taxon>
    </lineage>
</organism>
<keyword evidence="3" id="KW-1185">Reference proteome</keyword>
<evidence type="ECO:0000313" key="2">
    <source>
        <dbReference type="EMBL" id="KAL0636480.1"/>
    </source>
</evidence>
<protein>
    <recommendedName>
        <fullName evidence="4">Secreted protein</fullName>
    </recommendedName>
</protein>
<accession>A0ABR3GKL9</accession>
<sequence length="185" mass="19709">MLTKVFVYATVLAAGVIGAALPTPVTEGLVPMDLNAISNPLEVCAQRGIDVLGPIPSDAVPIEGGFEFADDSDASHWARAQVAVATSPDLKKREFANIGIGMFSSTGCTGRGAWFDNVQFTVQHATNVDLFSVGISYRPMANGEHLDFSKLNNGDWCGTYLYSAKANTPIGCFASQAINCFNFHK</sequence>
<evidence type="ECO:0000313" key="3">
    <source>
        <dbReference type="Proteomes" id="UP001447188"/>
    </source>
</evidence>
<feature type="chain" id="PRO_5047404292" description="Secreted protein" evidence="1">
    <location>
        <begin position="29"/>
        <end position="185"/>
    </location>
</feature>
<feature type="signal peptide" evidence="1">
    <location>
        <begin position="1"/>
        <end position="28"/>
    </location>
</feature>
<name>A0ABR3GKL9_9PEZI</name>
<keyword evidence="1" id="KW-0732">Signal</keyword>
<comment type="caution">
    <text evidence="2">The sequence shown here is derived from an EMBL/GenBank/DDBJ whole genome shotgun (WGS) entry which is preliminary data.</text>
</comment>
<dbReference type="Proteomes" id="UP001447188">
    <property type="component" value="Unassembled WGS sequence"/>
</dbReference>
<reference evidence="2 3" key="1">
    <citation type="submission" date="2024-02" db="EMBL/GenBank/DDBJ databases">
        <title>Discinaceae phylogenomics.</title>
        <authorList>
            <person name="Dirks A.C."/>
            <person name="James T.Y."/>
        </authorList>
    </citation>
    <scope>NUCLEOTIDE SEQUENCE [LARGE SCALE GENOMIC DNA]</scope>
    <source>
        <strain evidence="2 3">ACD0624</strain>
    </source>
</reference>
<evidence type="ECO:0000256" key="1">
    <source>
        <dbReference type="SAM" id="SignalP"/>
    </source>
</evidence>
<dbReference type="EMBL" id="JBBBZM010000049">
    <property type="protein sequence ID" value="KAL0636480.1"/>
    <property type="molecule type" value="Genomic_DNA"/>
</dbReference>
<gene>
    <name evidence="2" type="ORF">Q9L58_004530</name>
</gene>